<dbReference type="PANTHER" id="PTHR38042:SF1">
    <property type="entry name" value="UROPORPHYRINOGEN-III SYNTHASE, CHLOROPLASTIC"/>
    <property type="match status" value="1"/>
</dbReference>
<evidence type="ECO:0000256" key="1">
    <source>
        <dbReference type="ARBA" id="ARBA00004772"/>
    </source>
</evidence>
<evidence type="ECO:0000256" key="8">
    <source>
        <dbReference type="ARBA" id="ARBA00048617"/>
    </source>
</evidence>
<name>A0ABY6FQ22_9MICC</name>
<dbReference type="InterPro" id="IPR039793">
    <property type="entry name" value="UROS/Hem4"/>
</dbReference>
<dbReference type="EMBL" id="CP106856">
    <property type="protein sequence ID" value="UYB35248.1"/>
    <property type="molecule type" value="Genomic_DNA"/>
</dbReference>
<evidence type="ECO:0000256" key="5">
    <source>
        <dbReference type="ARBA" id="ARBA00023244"/>
    </source>
</evidence>
<feature type="domain" description="Tetrapyrrole biosynthesis uroporphyrinogen III synthase" evidence="11">
    <location>
        <begin position="40"/>
        <end position="289"/>
    </location>
</feature>
<comment type="similarity">
    <text evidence="2 9">Belongs to the uroporphyrinogen-III synthase family.</text>
</comment>
<comment type="catalytic activity">
    <reaction evidence="8 9">
        <text>hydroxymethylbilane = uroporphyrinogen III + H2O</text>
        <dbReference type="Rhea" id="RHEA:18965"/>
        <dbReference type="ChEBI" id="CHEBI:15377"/>
        <dbReference type="ChEBI" id="CHEBI:57308"/>
        <dbReference type="ChEBI" id="CHEBI:57845"/>
        <dbReference type="EC" id="4.2.1.75"/>
    </reaction>
</comment>
<comment type="function">
    <text evidence="6 9">Catalyzes cyclization of the linear tetrapyrrole, hydroxymethylbilane, to the macrocyclic uroporphyrinogen III.</text>
</comment>
<dbReference type="Proteomes" id="UP001063368">
    <property type="component" value="Chromosome"/>
</dbReference>
<evidence type="ECO:0000256" key="3">
    <source>
        <dbReference type="ARBA" id="ARBA00013109"/>
    </source>
</evidence>
<sequence>MTGDSGMDTPSAAGPGPRPAESLAGAEVVLLRSPDRAGPMAGELRSRGASVRLMPLIDFRRPSDTGPVSEGLRGLGRGEFDWIILTSATTVQALRAAAEAAGSSLAMLCRGTRVAAVGLGTARALKSAGIVPDLLPSGDQSARGLAALWPAPGPGRNRIFLPQADIANPFLRRSLAAAGWDVVAVPAYETVDYPAPEEQRIMPRTGAPGAEVLSPADYRAWTAARGGAEAARNHAVVVTSPSTARRFVRDAGPDGTALLVAIGDPTAAELAHLGHPAAATAEHPTPAGIADAVEAARAAQNFQHPDPEGREQP</sequence>
<reference evidence="12" key="1">
    <citation type="submission" date="2022-09" db="EMBL/GenBank/DDBJ databases">
        <authorList>
            <person name="Li D."/>
            <person name="Cheng J."/>
            <person name="Li Y."/>
        </authorList>
    </citation>
    <scope>NUCLEOTIDE SEQUENCE</scope>
    <source>
        <strain evidence="12">DL</strain>
    </source>
</reference>
<dbReference type="Gene3D" id="3.40.50.10090">
    <property type="match status" value="2"/>
</dbReference>
<dbReference type="Pfam" id="PF02602">
    <property type="entry name" value="HEM4"/>
    <property type="match status" value="1"/>
</dbReference>
<evidence type="ECO:0000256" key="6">
    <source>
        <dbReference type="ARBA" id="ARBA00037589"/>
    </source>
</evidence>
<dbReference type="CDD" id="cd06578">
    <property type="entry name" value="HemD"/>
    <property type="match status" value="1"/>
</dbReference>
<keyword evidence="13" id="KW-1185">Reference proteome</keyword>
<evidence type="ECO:0000313" key="12">
    <source>
        <dbReference type="EMBL" id="UYB35248.1"/>
    </source>
</evidence>
<dbReference type="EC" id="4.2.1.75" evidence="3 9"/>
<keyword evidence="5 9" id="KW-0627">Porphyrin biosynthesis</keyword>
<organism evidence="12 13">
    <name type="scientific">Arthrobacter koreensis</name>
    <dbReference type="NCBI Taxonomy" id="199136"/>
    <lineage>
        <taxon>Bacteria</taxon>
        <taxon>Bacillati</taxon>
        <taxon>Actinomycetota</taxon>
        <taxon>Actinomycetes</taxon>
        <taxon>Micrococcales</taxon>
        <taxon>Micrococcaceae</taxon>
        <taxon>Arthrobacter</taxon>
    </lineage>
</organism>
<dbReference type="RefSeq" id="WP_263127275.1">
    <property type="nucleotide sequence ID" value="NZ_CP106856.1"/>
</dbReference>
<evidence type="ECO:0000256" key="2">
    <source>
        <dbReference type="ARBA" id="ARBA00008133"/>
    </source>
</evidence>
<dbReference type="PANTHER" id="PTHR38042">
    <property type="entry name" value="UROPORPHYRINOGEN-III SYNTHASE, CHLOROPLASTIC"/>
    <property type="match status" value="1"/>
</dbReference>
<dbReference type="InterPro" id="IPR036108">
    <property type="entry name" value="4pyrrol_syn_uPrphyn_synt_sf"/>
</dbReference>
<evidence type="ECO:0000259" key="11">
    <source>
        <dbReference type="Pfam" id="PF02602"/>
    </source>
</evidence>
<dbReference type="SUPFAM" id="SSF69618">
    <property type="entry name" value="HemD-like"/>
    <property type="match status" value="1"/>
</dbReference>
<evidence type="ECO:0000256" key="7">
    <source>
        <dbReference type="ARBA" id="ARBA00040167"/>
    </source>
</evidence>
<dbReference type="InterPro" id="IPR003754">
    <property type="entry name" value="4pyrrol_synth_uPrphyn_synth"/>
</dbReference>
<evidence type="ECO:0000256" key="10">
    <source>
        <dbReference type="SAM" id="MobiDB-lite"/>
    </source>
</evidence>
<keyword evidence="4 9" id="KW-0456">Lyase</keyword>
<evidence type="ECO:0000256" key="9">
    <source>
        <dbReference type="RuleBase" id="RU366031"/>
    </source>
</evidence>
<comment type="pathway">
    <text evidence="1 9">Porphyrin-containing compound metabolism; protoporphyrin-IX biosynthesis; coproporphyrinogen-III from 5-aminolevulinate: step 3/4.</text>
</comment>
<feature type="region of interest" description="Disordered" evidence="10">
    <location>
        <begin position="1"/>
        <end position="21"/>
    </location>
</feature>
<evidence type="ECO:0000313" key="13">
    <source>
        <dbReference type="Proteomes" id="UP001063368"/>
    </source>
</evidence>
<proteinExistence type="inferred from homology"/>
<protein>
    <recommendedName>
        <fullName evidence="7 9">Uroporphyrinogen-III synthase</fullName>
        <ecNumber evidence="3 9">4.2.1.75</ecNumber>
    </recommendedName>
</protein>
<evidence type="ECO:0000256" key="4">
    <source>
        <dbReference type="ARBA" id="ARBA00023239"/>
    </source>
</evidence>
<accession>A0ABY6FQ22</accession>
<gene>
    <name evidence="12" type="ORF">N9A08_11470</name>
</gene>